<organism evidence="1 2">
    <name type="scientific">Amycolatopsis pretoriensis</name>
    <dbReference type="NCBI Taxonomy" id="218821"/>
    <lineage>
        <taxon>Bacteria</taxon>
        <taxon>Bacillati</taxon>
        <taxon>Actinomycetota</taxon>
        <taxon>Actinomycetes</taxon>
        <taxon>Pseudonocardiales</taxon>
        <taxon>Pseudonocardiaceae</taxon>
        <taxon>Amycolatopsis</taxon>
    </lineage>
</organism>
<name>A0A1H5QLS2_9PSEU</name>
<dbReference type="AlphaFoldDB" id="A0A1H5QLS2"/>
<reference evidence="2" key="1">
    <citation type="submission" date="2016-10" db="EMBL/GenBank/DDBJ databases">
        <authorList>
            <person name="Varghese N."/>
            <person name="Submissions S."/>
        </authorList>
    </citation>
    <scope>NUCLEOTIDE SEQUENCE [LARGE SCALE GENOMIC DNA]</scope>
    <source>
        <strain evidence="2">DSM 44654</strain>
    </source>
</reference>
<keyword evidence="2" id="KW-1185">Reference proteome</keyword>
<evidence type="ECO:0000313" key="1">
    <source>
        <dbReference type="EMBL" id="SEF26147.1"/>
    </source>
</evidence>
<dbReference type="Proteomes" id="UP000198878">
    <property type="component" value="Unassembled WGS sequence"/>
</dbReference>
<dbReference type="PROSITE" id="PS51257">
    <property type="entry name" value="PROKAR_LIPOPROTEIN"/>
    <property type="match status" value="1"/>
</dbReference>
<dbReference type="STRING" id="218821.SAMN05421837_103102"/>
<proteinExistence type="predicted"/>
<evidence type="ECO:0000313" key="2">
    <source>
        <dbReference type="Proteomes" id="UP000198878"/>
    </source>
</evidence>
<protein>
    <submittedName>
        <fullName evidence="1">Uncharacterized protein</fullName>
    </submittedName>
</protein>
<accession>A0A1H5QLS2</accession>
<sequence length="62" mass="6534">MRSWSSLESPASAFSFTASCDDSPDAFWFANSTGCARIGLAGFRNHVMPWCDAASISARAGG</sequence>
<dbReference type="EMBL" id="FNUJ01000003">
    <property type="protein sequence ID" value="SEF26147.1"/>
    <property type="molecule type" value="Genomic_DNA"/>
</dbReference>
<gene>
    <name evidence="1" type="ORF">SAMN05421837_103102</name>
</gene>